<comment type="similarity">
    <text evidence="1">Belongs to the bacterial ribosomal protein bL17 family.</text>
</comment>
<dbReference type="EMBL" id="PEZP01000043">
    <property type="protein sequence ID" value="PIT97821.1"/>
    <property type="molecule type" value="Genomic_DNA"/>
</dbReference>
<evidence type="ECO:0000256" key="4">
    <source>
        <dbReference type="ARBA" id="ARBA00035494"/>
    </source>
</evidence>
<dbReference type="InterPro" id="IPR036373">
    <property type="entry name" value="Ribosomal_bL17_sf"/>
</dbReference>
<dbReference type="AlphaFoldDB" id="A0A2M6WYF9"/>
<name>A0A2M6WYF9_9BACT</name>
<dbReference type="GO" id="GO:0022625">
    <property type="term" value="C:cytosolic large ribosomal subunit"/>
    <property type="evidence" value="ECO:0007669"/>
    <property type="project" value="TreeGrafter"/>
</dbReference>
<dbReference type="Proteomes" id="UP000230731">
    <property type="component" value="Unassembled WGS sequence"/>
</dbReference>
<evidence type="ECO:0000256" key="3">
    <source>
        <dbReference type="ARBA" id="ARBA00023274"/>
    </source>
</evidence>
<gene>
    <name evidence="5" type="ORF">COT71_03955</name>
</gene>
<dbReference type="GO" id="GO:0003735">
    <property type="term" value="F:structural constituent of ribosome"/>
    <property type="evidence" value="ECO:0007669"/>
    <property type="project" value="InterPro"/>
</dbReference>
<accession>A0A2M6WYF9</accession>
<protein>
    <recommendedName>
        <fullName evidence="4">50S ribosomal protein L17</fullName>
    </recommendedName>
</protein>
<evidence type="ECO:0000313" key="5">
    <source>
        <dbReference type="EMBL" id="PIT97821.1"/>
    </source>
</evidence>
<reference evidence="6" key="1">
    <citation type="submission" date="2017-09" db="EMBL/GenBank/DDBJ databases">
        <title>Depth-based differentiation of microbial function through sediment-hosted aquifers and enrichment of novel symbionts in the deep terrestrial subsurface.</title>
        <authorList>
            <person name="Probst A.J."/>
            <person name="Ladd B."/>
            <person name="Jarett J.K."/>
            <person name="Geller-Mcgrath D.E."/>
            <person name="Sieber C.M.K."/>
            <person name="Emerson J.B."/>
            <person name="Anantharaman K."/>
            <person name="Thomas B.C."/>
            <person name="Malmstrom R."/>
            <person name="Stieglmeier M."/>
            <person name="Klingl A."/>
            <person name="Woyke T."/>
            <person name="Ryan C.M."/>
            <person name="Banfield J.F."/>
        </authorList>
    </citation>
    <scope>NUCLEOTIDE SEQUENCE [LARGE SCALE GENOMIC DNA]</scope>
</reference>
<dbReference type="Pfam" id="PF01196">
    <property type="entry name" value="Ribosomal_L17"/>
    <property type="match status" value="1"/>
</dbReference>
<dbReference type="SUPFAM" id="SSF64263">
    <property type="entry name" value="Prokaryotic ribosomal protein L17"/>
    <property type="match status" value="1"/>
</dbReference>
<dbReference type="InterPro" id="IPR000456">
    <property type="entry name" value="Ribosomal_bL17"/>
</dbReference>
<dbReference type="PANTHER" id="PTHR14413:SF16">
    <property type="entry name" value="LARGE RIBOSOMAL SUBUNIT PROTEIN BL17M"/>
    <property type="match status" value="1"/>
</dbReference>
<dbReference type="PANTHER" id="PTHR14413">
    <property type="entry name" value="RIBOSOMAL PROTEIN L17"/>
    <property type="match status" value="1"/>
</dbReference>
<keyword evidence="2 5" id="KW-0689">Ribosomal protein</keyword>
<comment type="caution">
    <text evidence="5">The sequence shown here is derived from an EMBL/GenBank/DDBJ whole genome shotgun (WGS) entry which is preliminary data.</text>
</comment>
<dbReference type="GO" id="GO:0006412">
    <property type="term" value="P:translation"/>
    <property type="evidence" value="ECO:0007669"/>
    <property type="project" value="InterPro"/>
</dbReference>
<organism evidence="5 6">
    <name type="scientific">Candidatus Andersenbacteria bacterium CG10_big_fil_rev_8_21_14_0_10_54_11</name>
    <dbReference type="NCBI Taxonomy" id="1974485"/>
    <lineage>
        <taxon>Bacteria</taxon>
        <taxon>Candidatus Anderseniibacteriota</taxon>
    </lineage>
</organism>
<dbReference type="Gene3D" id="3.90.1030.10">
    <property type="entry name" value="Ribosomal protein L17"/>
    <property type="match status" value="1"/>
</dbReference>
<evidence type="ECO:0000256" key="1">
    <source>
        <dbReference type="ARBA" id="ARBA00008777"/>
    </source>
</evidence>
<proteinExistence type="inferred from homology"/>
<evidence type="ECO:0000313" key="6">
    <source>
        <dbReference type="Proteomes" id="UP000230731"/>
    </source>
</evidence>
<evidence type="ECO:0000256" key="2">
    <source>
        <dbReference type="ARBA" id="ARBA00022980"/>
    </source>
</evidence>
<keyword evidence="3" id="KW-0687">Ribonucleoprotein</keyword>
<sequence length="128" mass="14387">MKHKIATRTLGRKAHHRQQLFRQQCRDLLRHGFLVTTSAKAKELRRIFEPLVAEAGRELTLHRRRQLLRHIGDASAVARLRAVAEAQSVRPGGTLRLTRLPQVRSDGAGLVRVDIMPVSGQDGTQTDT</sequence>